<dbReference type="Proteomes" id="UP000789831">
    <property type="component" value="Unassembled WGS sequence"/>
</dbReference>
<proteinExistence type="predicted"/>
<accession>A0A9N9HBG7</accession>
<keyword evidence="2" id="KW-1185">Reference proteome</keyword>
<evidence type="ECO:0000313" key="1">
    <source>
        <dbReference type="EMBL" id="CAG8661348.1"/>
    </source>
</evidence>
<dbReference type="EMBL" id="CAJVPL010005898">
    <property type="protein sequence ID" value="CAG8661348.1"/>
    <property type="molecule type" value="Genomic_DNA"/>
</dbReference>
<name>A0A9N9HBG7_9GLOM</name>
<organism evidence="1 2">
    <name type="scientific">Ambispora gerdemannii</name>
    <dbReference type="NCBI Taxonomy" id="144530"/>
    <lineage>
        <taxon>Eukaryota</taxon>
        <taxon>Fungi</taxon>
        <taxon>Fungi incertae sedis</taxon>
        <taxon>Mucoromycota</taxon>
        <taxon>Glomeromycotina</taxon>
        <taxon>Glomeromycetes</taxon>
        <taxon>Archaeosporales</taxon>
        <taxon>Ambisporaceae</taxon>
        <taxon>Ambispora</taxon>
    </lineage>
</organism>
<evidence type="ECO:0000313" key="2">
    <source>
        <dbReference type="Proteomes" id="UP000789831"/>
    </source>
</evidence>
<comment type="caution">
    <text evidence="1">The sequence shown here is derived from an EMBL/GenBank/DDBJ whole genome shotgun (WGS) entry which is preliminary data.</text>
</comment>
<reference evidence="1" key="1">
    <citation type="submission" date="2021-06" db="EMBL/GenBank/DDBJ databases">
        <authorList>
            <person name="Kallberg Y."/>
            <person name="Tangrot J."/>
            <person name="Rosling A."/>
        </authorList>
    </citation>
    <scope>NUCLEOTIDE SEQUENCE</scope>
    <source>
        <strain evidence="1">MT106</strain>
    </source>
</reference>
<sequence>TTQAFRLTWDKHEYEQRARARARREQQLEEEEEQRCKGLKPGYYLSIIWITLMEKNVSIRESLFDVDLAFYYVLAIDQRALGLTMKVERSTLDQVQNDWFV</sequence>
<feature type="non-terminal residue" evidence="1">
    <location>
        <position position="101"/>
    </location>
</feature>
<dbReference type="AlphaFoldDB" id="A0A9N9HBG7"/>
<gene>
    <name evidence="1" type="ORF">AGERDE_LOCUS11830</name>
</gene>
<protein>
    <submittedName>
        <fullName evidence="1">5532_t:CDS:1</fullName>
    </submittedName>
</protein>